<sequence length="159" mass="18040">MRIFAFVCIISSIIMISSCSLLRSNKGYTPIEVFAGDTLQYIKTNFDDRKEQYVGKKFKYFLKDINLPLNSYFAEFVFTGGMGCEGISLFVNENVDGNGGSKPIIVHVKWEKALPSEIPSRLERDNGQTWTNDEINYYKGIIVKDICTTEWGTCTECAK</sequence>
<dbReference type="EMBL" id="CP081303">
    <property type="protein sequence ID" value="QZE14635.1"/>
    <property type="molecule type" value="Genomic_DNA"/>
</dbReference>
<gene>
    <name evidence="1" type="ORF">K4L44_01830</name>
</gene>
<reference evidence="1" key="1">
    <citation type="submission" date="2021-08" db="EMBL/GenBank/DDBJ databases">
        <title>Novel anaerobic bacterium isolated from sea squirt in East Sea, Republic of Korea.</title>
        <authorList>
            <person name="Nguyen T.H."/>
            <person name="Li Z."/>
            <person name="Lee Y.-J."/>
            <person name="Ko J."/>
            <person name="Kim S.-G."/>
        </authorList>
    </citation>
    <scope>NUCLEOTIDE SEQUENCE</scope>
    <source>
        <strain evidence="1">KCTC 25031</strain>
    </source>
</reference>
<protein>
    <submittedName>
        <fullName evidence="1">Uncharacterized protein</fullName>
    </submittedName>
</protein>
<accession>A0AC61NG73</accession>
<name>A0AC61NG73_9BACT</name>
<proteinExistence type="predicted"/>
<organism evidence="1 2">
    <name type="scientific">Halosquirtibacter laminarini</name>
    <dbReference type="NCBI Taxonomy" id="3374600"/>
    <lineage>
        <taxon>Bacteria</taxon>
        <taxon>Pseudomonadati</taxon>
        <taxon>Bacteroidota</taxon>
        <taxon>Bacteroidia</taxon>
        <taxon>Marinilabiliales</taxon>
        <taxon>Prolixibacteraceae</taxon>
        <taxon>Halosquirtibacter</taxon>
    </lineage>
</organism>
<dbReference type="Proteomes" id="UP000826212">
    <property type="component" value="Chromosome"/>
</dbReference>
<keyword evidence="2" id="KW-1185">Reference proteome</keyword>
<evidence type="ECO:0000313" key="1">
    <source>
        <dbReference type="EMBL" id="QZE14635.1"/>
    </source>
</evidence>
<evidence type="ECO:0000313" key="2">
    <source>
        <dbReference type="Proteomes" id="UP000826212"/>
    </source>
</evidence>